<feature type="transmembrane region" description="Helical" evidence="1">
    <location>
        <begin position="38"/>
        <end position="60"/>
    </location>
</feature>
<keyword evidence="1" id="KW-0812">Transmembrane</keyword>
<protein>
    <recommendedName>
        <fullName evidence="4">YqaE/Pmp3 family membrane protein</fullName>
    </recommendedName>
</protein>
<evidence type="ECO:0000256" key="1">
    <source>
        <dbReference type="SAM" id="Phobius"/>
    </source>
</evidence>
<keyword evidence="1" id="KW-0472">Membrane</keyword>
<comment type="caution">
    <text evidence="2">The sequence shown here is derived from an EMBL/GenBank/DDBJ whole genome shotgun (WGS) entry which is preliminary data.</text>
</comment>
<name>A0ABP8GAS0_9BACT</name>
<evidence type="ECO:0000313" key="2">
    <source>
        <dbReference type="EMBL" id="GAA4320809.1"/>
    </source>
</evidence>
<evidence type="ECO:0008006" key="4">
    <source>
        <dbReference type="Google" id="ProtNLM"/>
    </source>
</evidence>
<evidence type="ECO:0000313" key="3">
    <source>
        <dbReference type="Proteomes" id="UP001501725"/>
    </source>
</evidence>
<keyword evidence="1" id="KW-1133">Transmembrane helix</keyword>
<accession>A0ABP8GAS0</accession>
<dbReference type="Proteomes" id="UP001501725">
    <property type="component" value="Unassembled WGS sequence"/>
</dbReference>
<gene>
    <name evidence="2" type="ORF">GCM10023184_06190</name>
</gene>
<organism evidence="2 3">
    <name type="scientific">Flaviaesturariibacter amylovorans</name>
    <dbReference type="NCBI Taxonomy" id="1084520"/>
    <lineage>
        <taxon>Bacteria</taxon>
        <taxon>Pseudomonadati</taxon>
        <taxon>Bacteroidota</taxon>
        <taxon>Chitinophagia</taxon>
        <taxon>Chitinophagales</taxon>
        <taxon>Chitinophagaceae</taxon>
        <taxon>Flaviaestuariibacter</taxon>
    </lineage>
</organism>
<reference evidence="3" key="1">
    <citation type="journal article" date="2019" name="Int. J. Syst. Evol. Microbiol.">
        <title>The Global Catalogue of Microorganisms (GCM) 10K type strain sequencing project: providing services to taxonomists for standard genome sequencing and annotation.</title>
        <authorList>
            <consortium name="The Broad Institute Genomics Platform"/>
            <consortium name="The Broad Institute Genome Sequencing Center for Infectious Disease"/>
            <person name="Wu L."/>
            <person name="Ma J."/>
        </authorList>
    </citation>
    <scope>NUCLEOTIDE SEQUENCE [LARGE SCALE GENOMIC DNA]</scope>
    <source>
        <strain evidence="3">JCM 17919</strain>
    </source>
</reference>
<proteinExistence type="predicted"/>
<sequence>MPKHEKHKRAFLVWLAIYPLITFLLFALGGVLQRMPLLLRTFVLTIIAVPTVFYVILPLYQRWFRNWLEK</sequence>
<keyword evidence="3" id="KW-1185">Reference proteome</keyword>
<feature type="transmembrane region" description="Helical" evidence="1">
    <location>
        <begin position="12"/>
        <end position="32"/>
    </location>
</feature>
<dbReference type="RefSeq" id="WP_345253278.1">
    <property type="nucleotide sequence ID" value="NZ_BAABGY010000002.1"/>
</dbReference>
<dbReference type="EMBL" id="BAABGY010000002">
    <property type="protein sequence ID" value="GAA4320809.1"/>
    <property type="molecule type" value="Genomic_DNA"/>
</dbReference>